<keyword evidence="3" id="KW-1185">Reference proteome</keyword>
<dbReference type="EMBL" id="JAWDGP010006957">
    <property type="protein sequence ID" value="KAK3732531.1"/>
    <property type="molecule type" value="Genomic_DNA"/>
</dbReference>
<dbReference type="InterPro" id="IPR015421">
    <property type="entry name" value="PyrdxlP-dep_Trfase_major"/>
</dbReference>
<dbReference type="Pfam" id="PF00155">
    <property type="entry name" value="Aminotran_1_2"/>
    <property type="match status" value="1"/>
</dbReference>
<dbReference type="InterPro" id="IPR015422">
    <property type="entry name" value="PyrdxlP-dep_Trfase_small"/>
</dbReference>
<sequence>MSNITEALDERLACLVALEEVAADGVKFTSGAPGPDERKDVNDILLNATKDMLGAKPDLEAFTYGPEQGCETFRKELASFLSQQYGDDVSSSNLMVTAGATQGLHLVLSILSESSAPILVEDPTYFLGLRIFQKDLEREVIPVSADEIGMDLDDLDKKLVSLKRPPKSDSVQDRYWAVIYLMTAFSNPSGLLYSPGKCERLSQLARKHDVLVVVDDVYNLLWYPSSTPSGKPCKAPPRLVSFDKQSDPDYGRGHVISVGTFSKYLAPGIRLGWLEAPDEILSKLYNSGLSNSGGSFNHYMSRLVTKALQSGSVTQHLASVRLQYKNRMDKMCDLLEKHLLEGCSYRKPEGGFYLWLQFPANIDTFEFAQFSAERYGVIFIPGVLASPSEECRNCARLSISAIDEAKIEVGVKELCMAFKDYIMM</sequence>
<protein>
    <recommendedName>
        <fullName evidence="1">Aminotransferase class I/classII large domain-containing protein</fullName>
    </recommendedName>
</protein>
<accession>A0AAE0Y5C9</accession>
<dbReference type="InterPro" id="IPR015424">
    <property type="entry name" value="PyrdxlP-dep_Trfase"/>
</dbReference>
<proteinExistence type="predicted"/>
<comment type="caution">
    <text evidence="2">The sequence shown here is derived from an EMBL/GenBank/DDBJ whole genome shotgun (WGS) entry which is preliminary data.</text>
</comment>
<organism evidence="2 3">
    <name type="scientific">Elysia crispata</name>
    <name type="common">lettuce slug</name>
    <dbReference type="NCBI Taxonomy" id="231223"/>
    <lineage>
        <taxon>Eukaryota</taxon>
        <taxon>Metazoa</taxon>
        <taxon>Spiralia</taxon>
        <taxon>Lophotrochozoa</taxon>
        <taxon>Mollusca</taxon>
        <taxon>Gastropoda</taxon>
        <taxon>Heterobranchia</taxon>
        <taxon>Euthyneura</taxon>
        <taxon>Panpulmonata</taxon>
        <taxon>Sacoglossa</taxon>
        <taxon>Placobranchoidea</taxon>
        <taxon>Plakobranchidae</taxon>
        <taxon>Elysia</taxon>
    </lineage>
</organism>
<reference evidence="2" key="1">
    <citation type="journal article" date="2023" name="G3 (Bethesda)">
        <title>A reference genome for the long-term kleptoplast-retaining sea slug Elysia crispata morphotype clarki.</title>
        <authorList>
            <person name="Eastman K.E."/>
            <person name="Pendleton A.L."/>
            <person name="Shaikh M.A."/>
            <person name="Suttiyut T."/>
            <person name="Ogas R."/>
            <person name="Tomko P."/>
            <person name="Gavelis G."/>
            <person name="Widhalm J.R."/>
            <person name="Wisecaver J.H."/>
        </authorList>
    </citation>
    <scope>NUCLEOTIDE SEQUENCE</scope>
    <source>
        <strain evidence="2">ECLA1</strain>
    </source>
</reference>
<dbReference type="GO" id="GO:0030170">
    <property type="term" value="F:pyridoxal phosphate binding"/>
    <property type="evidence" value="ECO:0007669"/>
    <property type="project" value="InterPro"/>
</dbReference>
<evidence type="ECO:0000313" key="3">
    <source>
        <dbReference type="Proteomes" id="UP001283361"/>
    </source>
</evidence>
<dbReference type="PANTHER" id="PTHR42858:SF1">
    <property type="entry name" value="LD15494P"/>
    <property type="match status" value="1"/>
</dbReference>
<dbReference type="AlphaFoldDB" id="A0AAE0Y5C9"/>
<gene>
    <name evidence="2" type="ORF">RRG08_030731</name>
</gene>
<dbReference type="Gene3D" id="3.90.1150.10">
    <property type="entry name" value="Aspartate Aminotransferase, domain 1"/>
    <property type="match status" value="1"/>
</dbReference>
<dbReference type="Proteomes" id="UP001283361">
    <property type="component" value="Unassembled WGS sequence"/>
</dbReference>
<evidence type="ECO:0000259" key="1">
    <source>
        <dbReference type="Pfam" id="PF00155"/>
    </source>
</evidence>
<dbReference type="GO" id="GO:0047536">
    <property type="term" value="F:2-aminoadipate transaminase activity"/>
    <property type="evidence" value="ECO:0007669"/>
    <property type="project" value="TreeGrafter"/>
</dbReference>
<evidence type="ECO:0000313" key="2">
    <source>
        <dbReference type="EMBL" id="KAK3732531.1"/>
    </source>
</evidence>
<dbReference type="PANTHER" id="PTHR42858">
    <property type="entry name" value="AMINOTRANSFERASE"/>
    <property type="match status" value="1"/>
</dbReference>
<dbReference type="Gene3D" id="3.40.640.10">
    <property type="entry name" value="Type I PLP-dependent aspartate aminotransferase-like (Major domain)"/>
    <property type="match status" value="1"/>
</dbReference>
<name>A0AAE0Y5C9_9GAST</name>
<dbReference type="InterPro" id="IPR004839">
    <property type="entry name" value="Aminotransferase_I/II_large"/>
</dbReference>
<dbReference type="CDD" id="cd00609">
    <property type="entry name" value="AAT_like"/>
    <property type="match status" value="1"/>
</dbReference>
<dbReference type="SUPFAM" id="SSF53383">
    <property type="entry name" value="PLP-dependent transferases"/>
    <property type="match status" value="1"/>
</dbReference>
<feature type="domain" description="Aminotransferase class I/classII large" evidence="1">
    <location>
        <begin position="25"/>
        <end position="413"/>
    </location>
</feature>